<name>K8XK75_RHOOP</name>
<protein>
    <submittedName>
        <fullName evidence="2">Uncharacterized protein</fullName>
    </submittedName>
</protein>
<comment type="caution">
    <text evidence="2">The sequence shown here is derived from an EMBL/GenBank/DDBJ whole genome shotgun (WGS) entry which is preliminary data.</text>
</comment>
<dbReference type="AlphaFoldDB" id="K8XK75"/>
<gene>
    <name evidence="2" type="ORF">WSS_A37462</name>
</gene>
<accession>K8XK75</accession>
<evidence type="ECO:0000256" key="1">
    <source>
        <dbReference type="SAM" id="MobiDB-lite"/>
    </source>
</evidence>
<evidence type="ECO:0000313" key="3">
    <source>
        <dbReference type="Proteomes" id="UP000005951"/>
    </source>
</evidence>
<feature type="region of interest" description="Disordered" evidence="1">
    <location>
        <begin position="1"/>
        <end position="53"/>
    </location>
</feature>
<proteinExistence type="predicted"/>
<organism evidence="2 3">
    <name type="scientific">Rhodococcus opacus M213</name>
    <dbReference type="NCBI Taxonomy" id="1129896"/>
    <lineage>
        <taxon>Bacteria</taxon>
        <taxon>Bacillati</taxon>
        <taxon>Actinomycetota</taxon>
        <taxon>Actinomycetes</taxon>
        <taxon>Mycobacteriales</taxon>
        <taxon>Nocardiaceae</taxon>
        <taxon>Rhodococcus</taxon>
    </lineage>
</organism>
<dbReference type="Proteomes" id="UP000005951">
    <property type="component" value="Unassembled WGS sequence"/>
</dbReference>
<feature type="compositionally biased region" description="Polar residues" evidence="1">
    <location>
        <begin position="13"/>
        <end position="24"/>
    </location>
</feature>
<reference evidence="2 3" key="1">
    <citation type="journal article" date="2013" name="Genome Announc.">
        <title>Draft Genome Sequence of Rhodococcus opacus Strain M213 Shows a Diverse Catabolic Potential.</title>
        <authorList>
            <person name="Pathak A."/>
            <person name="Green S.J."/>
            <person name="Ogram A."/>
            <person name="Chauhan A."/>
        </authorList>
    </citation>
    <scope>NUCLEOTIDE SEQUENCE [LARGE SCALE GENOMIC DNA]</scope>
    <source>
        <strain evidence="2 3">M213</strain>
    </source>
</reference>
<sequence>MQPHTTRPPAVTGPQTHSADTSDLPTGLDEQIKQYRQRRRDRHKNECLPTRSRADREAEEIVRFAVIWAPFGGPPGMETFVQFGVTGRGFVDKLRQSILQARCDPHVSRWLARVYEY</sequence>
<dbReference type="EMBL" id="AJYC02000151">
    <property type="protein sequence ID" value="EKT77455.1"/>
    <property type="molecule type" value="Genomic_DNA"/>
</dbReference>
<evidence type="ECO:0000313" key="2">
    <source>
        <dbReference type="EMBL" id="EKT77455.1"/>
    </source>
</evidence>